<dbReference type="Proteomes" id="UP001370490">
    <property type="component" value="Unassembled WGS sequence"/>
</dbReference>
<accession>A0AAN8Z678</accession>
<protein>
    <submittedName>
        <fullName evidence="2">Uncharacterized protein</fullName>
    </submittedName>
</protein>
<reference evidence="2 3" key="1">
    <citation type="submission" date="2023-12" db="EMBL/GenBank/DDBJ databases">
        <title>A high-quality genome assembly for Dillenia turbinata (Dilleniales).</title>
        <authorList>
            <person name="Chanderbali A."/>
        </authorList>
    </citation>
    <scope>NUCLEOTIDE SEQUENCE [LARGE SCALE GENOMIC DNA]</scope>
    <source>
        <strain evidence="2">LSX21</strain>
        <tissue evidence="2">Leaf</tissue>
    </source>
</reference>
<comment type="caution">
    <text evidence="2">The sequence shown here is derived from an EMBL/GenBank/DDBJ whole genome shotgun (WGS) entry which is preliminary data.</text>
</comment>
<evidence type="ECO:0000256" key="1">
    <source>
        <dbReference type="SAM" id="MobiDB-lite"/>
    </source>
</evidence>
<evidence type="ECO:0000313" key="2">
    <source>
        <dbReference type="EMBL" id="KAK6926401.1"/>
    </source>
</evidence>
<evidence type="ECO:0000313" key="3">
    <source>
        <dbReference type="Proteomes" id="UP001370490"/>
    </source>
</evidence>
<feature type="compositionally biased region" description="Basic and acidic residues" evidence="1">
    <location>
        <begin position="14"/>
        <end position="25"/>
    </location>
</feature>
<dbReference type="AlphaFoldDB" id="A0AAN8Z678"/>
<name>A0AAN8Z678_9MAGN</name>
<feature type="region of interest" description="Disordered" evidence="1">
    <location>
        <begin position="1"/>
        <end position="25"/>
    </location>
</feature>
<sequence>MDFSLGGGKDVDDEGLKVPEKRLVP</sequence>
<dbReference type="EMBL" id="JBAMMX010000015">
    <property type="protein sequence ID" value="KAK6926401.1"/>
    <property type="molecule type" value="Genomic_DNA"/>
</dbReference>
<gene>
    <name evidence="2" type="ORF">RJ641_008120</name>
</gene>
<feature type="non-terminal residue" evidence="2">
    <location>
        <position position="25"/>
    </location>
</feature>
<proteinExistence type="predicted"/>
<organism evidence="2 3">
    <name type="scientific">Dillenia turbinata</name>
    <dbReference type="NCBI Taxonomy" id="194707"/>
    <lineage>
        <taxon>Eukaryota</taxon>
        <taxon>Viridiplantae</taxon>
        <taxon>Streptophyta</taxon>
        <taxon>Embryophyta</taxon>
        <taxon>Tracheophyta</taxon>
        <taxon>Spermatophyta</taxon>
        <taxon>Magnoliopsida</taxon>
        <taxon>eudicotyledons</taxon>
        <taxon>Gunneridae</taxon>
        <taxon>Pentapetalae</taxon>
        <taxon>Dilleniales</taxon>
        <taxon>Dilleniaceae</taxon>
        <taxon>Dillenia</taxon>
    </lineage>
</organism>
<keyword evidence="3" id="KW-1185">Reference proteome</keyword>